<evidence type="ECO:0008006" key="3">
    <source>
        <dbReference type="Google" id="ProtNLM"/>
    </source>
</evidence>
<dbReference type="EMBL" id="PFQF01000033">
    <property type="protein sequence ID" value="PJA20227.1"/>
    <property type="molecule type" value="Genomic_DNA"/>
</dbReference>
<proteinExistence type="predicted"/>
<dbReference type="InterPro" id="IPR036388">
    <property type="entry name" value="WH-like_DNA-bd_sf"/>
</dbReference>
<dbReference type="Proteomes" id="UP000230137">
    <property type="component" value="Unassembled WGS sequence"/>
</dbReference>
<dbReference type="InterPro" id="IPR036390">
    <property type="entry name" value="WH_DNA-bd_sf"/>
</dbReference>
<name>A0A2M7W3R6_9BACT</name>
<protein>
    <recommendedName>
        <fullName evidence="3">HTH arsR-type domain-containing protein</fullName>
    </recommendedName>
</protein>
<comment type="caution">
    <text evidence="1">The sequence shown here is derived from an EMBL/GenBank/DDBJ whole genome shotgun (WGS) entry which is preliminary data.</text>
</comment>
<accession>A0A2M7W3R6</accession>
<gene>
    <name evidence="1" type="ORF">COX60_02365</name>
</gene>
<organism evidence="1 2">
    <name type="scientific">Candidatus Berkelbacteria bacterium CG_4_10_14_0_2_um_filter_35_9_33_12</name>
    <dbReference type="NCBI Taxonomy" id="1974499"/>
    <lineage>
        <taxon>Bacteria</taxon>
        <taxon>Candidatus Berkelbacteria</taxon>
    </lineage>
</organism>
<reference evidence="2" key="1">
    <citation type="submission" date="2017-09" db="EMBL/GenBank/DDBJ databases">
        <title>Depth-based differentiation of microbial function through sediment-hosted aquifers and enrichment of novel symbionts in the deep terrestrial subsurface.</title>
        <authorList>
            <person name="Probst A.J."/>
            <person name="Ladd B."/>
            <person name="Jarett J.K."/>
            <person name="Geller-Mcgrath D.E."/>
            <person name="Sieber C.M.K."/>
            <person name="Emerson J.B."/>
            <person name="Anantharaman K."/>
            <person name="Thomas B.C."/>
            <person name="Malmstrom R."/>
            <person name="Stieglmeier M."/>
            <person name="Klingl A."/>
            <person name="Woyke T."/>
            <person name="Ryan C.M."/>
            <person name="Banfield J.F."/>
        </authorList>
    </citation>
    <scope>NUCLEOTIDE SEQUENCE [LARGE SCALE GENOMIC DNA]</scope>
</reference>
<dbReference type="AlphaFoldDB" id="A0A2M7W3R6"/>
<sequence>MNSKHQSRDIFPDNIYWRLVKLFLNQPYSQFYQSQIAQEIRHKNGAIQPSLKKLVKTGFINIQLSRGKTYYSLNNQFPKLTLISQIIR</sequence>
<evidence type="ECO:0000313" key="2">
    <source>
        <dbReference type="Proteomes" id="UP000230137"/>
    </source>
</evidence>
<dbReference type="SUPFAM" id="SSF46785">
    <property type="entry name" value="Winged helix' DNA-binding domain"/>
    <property type="match status" value="1"/>
</dbReference>
<evidence type="ECO:0000313" key="1">
    <source>
        <dbReference type="EMBL" id="PJA20227.1"/>
    </source>
</evidence>
<dbReference type="Gene3D" id="1.10.10.10">
    <property type="entry name" value="Winged helix-like DNA-binding domain superfamily/Winged helix DNA-binding domain"/>
    <property type="match status" value="1"/>
</dbReference>